<dbReference type="InterPro" id="IPR015927">
    <property type="entry name" value="Peptidase_S24_S26A/B/C"/>
</dbReference>
<dbReference type="Pfam" id="PF00717">
    <property type="entry name" value="Peptidase_S24"/>
    <property type="match status" value="1"/>
</dbReference>
<dbReference type="PROSITE" id="PS50943">
    <property type="entry name" value="HTH_CROC1"/>
    <property type="match status" value="1"/>
</dbReference>
<keyword evidence="3" id="KW-0804">Transcription</keyword>
<dbReference type="AlphaFoldDB" id="A0A7V7TF70"/>
<proteinExistence type="predicted"/>
<name>A0A7V7TF70_9VIBR</name>
<dbReference type="CDD" id="cd06529">
    <property type="entry name" value="S24_LexA-like"/>
    <property type="match status" value="1"/>
</dbReference>
<keyword evidence="1" id="KW-0805">Transcription regulation</keyword>
<evidence type="ECO:0000259" key="4">
    <source>
        <dbReference type="PROSITE" id="PS50943"/>
    </source>
</evidence>
<dbReference type="SMART" id="SM00530">
    <property type="entry name" value="HTH_XRE"/>
    <property type="match status" value="1"/>
</dbReference>
<dbReference type="PANTHER" id="PTHR40661:SF3">
    <property type="entry name" value="FELS-1 PROPHAGE TRANSCRIPTIONAL REGULATOR"/>
    <property type="match status" value="1"/>
</dbReference>
<evidence type="ECO:0000256" key="2">
    <source>
        <dbReference type="ARBA" id="ARBA00023125"/>
    </source>
</evidence>
<dbReference type="InterPro" id="IPR036286">
    <property type="entry name" value="LexA/Signal_pep-like_sf"/>
</dbReference>
<keyword evidence="2" id="KW-0238">DNA-binding</keyword>
<dbReference type="PANTHER" id="PTHR40661">
    <property type="match status" value="1"/>
</dbReference>
<dbReference type="GO" id="GO:0003677">
    <property type="term" value="F:DNA binding"/>
    <property type="evidence" value="ECO:0007669"/>
    <property type="project" value="UniProtKB-KW"/>
</dbReference>
<comment type="caution">
    <text evidence="5">The sequence shown here is derived from an EMBL/GenBank/DDBJ whole genome shotgun (WGS) entry which is preliminary data.</text>
</comment>
<reference evidence="5 6" key="1">
    <citation type="submission" date="2019-09" db="EMBL/GenBank/DDBJ databases">
        <title>Draft genome sequences of 48 bacterial type strains from the CCUG.</title>
        <authorList>
            <person name="Tunovic T."/>
            <person name="Pineiro-Iglesias B."/>
            <person name="Unosson C."/>
            <person name="Inganas E."/>
            <person name="Ohlen M."/>
            <person name="Cardew S."/>
            <person name="Jensie-Markopoulos S."/>
            <person name="Salva-Serra F."/>
            <person name="Jaen-Luchoro D."/>
            <person name="Karlsson R."/>
            <person name="Svensson-Stadler L."/>
            <person name="Chun J."/>
            <person name="Moore E."/>
        </authorList>
    </citation>
    <scope>NUCLEOTIDE SEQUENCE [LARGE SCALE GENOMIC DNA]</scope>
    <source>
        <strain evidence="5 6">CCUG 48643</strain>
    </source>
</reference>
<organism evidence="5 6">
    <name type="scientific">Vibrio chagasii</name>
    <dbReference type="NCBI Taxonomy" id="170679"/>
    <lineage>
        <taxon>Bacteria</taxon>
        <taxon>Pseudomonadati</taxon>
        <taxon>Pseudomonadota</taxon>
        <taxon>Gammaproteobacteria</taxon>
        <taxon>Vibrionales</taxon>
        <taxon>Vibrionaceae</taxon>
        <taxon>Vibrio</taxon>
    </lineage>
</organism>
<feature type="domain" description="HTH cro/C1-type" evidence="4">
    <location>
        <begin position="5"/>
        <end position="58"/>
    </location>
</feature>
<dbReference type="SUPFAM" id="SSF51306">
    <property type="entry name" value="LexA/Signal peptidase"/>
    <property type="match status" value="1"/>
</dbReference>
<dbReference type="Proteomes" id="UP000423756">
    <property type="component" value="Unassembled WGS sequence"/>
</dbReference>
<evidence type="ECO:0000256" key="3">
    <source>
        <dbReference type="ARBA" id="ARBA00023163"/>
    </source>
</evidence>
<dbReference type="InterPro" id="IPR010982">
    <property type="entry name" value="Lambda_DNA-bd_dom_sf"/>
</dbReference>
<dbReference type="Gene3D" id="2.10.109.10">
    <property type="entry name" value="Umud Fragment, subunit A"/>
    <property type="match status" value="1"/>
</dbReference>
<evidence type="ECO:0000313" key="6">
    <source>
        <dbReference type="Proteomes" id="UP000423756"/>
    </source>
</evidence>
<dbReference type="InterPro" id="IPR001387">
    <property type="entry name" value="Cro/C1-type_HTH"/>
</dbReference>
<gene>
    <name evidence="5" type="ORF">F7Q91_19090</name>
</gene>
<dbReference type="EMBL" id="VZPX01000047">
    <property type="protein sequence ID" value="KAB0476566.1"/>
    <property type="molecule type" value="Genomic_DNA"/>
</dbReference>
<accession>A0A7V7TF70</accession>
<dbReference type="InterPro" id="IPR039418">
    <property type="entry name" value="LexA-like"/>
</dbReference>
<dbReference type="Gene3D" id="1.10.260.40">
    <property type="entry name" value="lambda repressor-like DNA-binding domains"/>
    <property type="match status" value="1"/>
</dbReference>
<evidence type="ECO:0000256" key="1">
    <source>
        <dbReference type="ARBA" id="ARBA00023015"/>
    </source>
</evidence>
<dbReference type="CDD" id="cd00093">
    <property type="entry name" value="HTH_XRE"/>
    <property type="match status" value="1"/>
</dbReference>
<dbReference type="Pfam" id="PF01381">
    <property type="entry name" value="HTH_3"/>
    <property type="match status" value="1"/>
</dbReference>
<sequence>MGERIKMRREELNLSKTELAKAAGSSITMVSKWEAGMTMGIEYAARICEKLDVSFDWLYYGGNNTSSSCVTAKIPIVGTTQAGPDKEWFNLDFPAGFGDGYIDFPAKGRHVYALKVVGDSMAPRILEGEAVIVDPDSDPATGEEVIVRLNSGDVMVKTLAAIRDGKIFLDSFNNGYSRMTFPLSEVATIHPVIGVARSSKIRTTEV</sequence>
<dbReference type="SUPFAM" id="SSF47413">
    <property type="entry name" value="lambda repressor-like DNA-binding domains"/>
    <property type="match status" value="1"/>
</dbReference>
<protein>
    <submittedName>
        <fullName evidence="5">Helix-turn-helix transcriptional regulator</fullName>
    </submittedName>
</protein>
<evidence type="ECO:0000313" key="5">
    <source>
        <dbReference type="EMBL" id="KAB0476566.1"/>
    </source>
</evidence>